<evidence type="ECO:0000313" key="1">
    <source>
        <dbReference type="EMBL" id="CEP77455.1"/>
    </source>
</evidence>
<name>A0A0C7NZL6_DEFTU</name>
<dbReference type="Proteomes" id="UP000032809">
    <property type="component" value="Chromosome I"/>
</dbReference>
<dbReference type="OrthoDB" id="41077at2"/>
<dbReference type="PANTHER" id="PTHR36842">
    <property type="entry name" value="PROTEIN TOLB HOMOLOG"/>
    <property type="match status" value="1"/>
</dbReference>
<sequence length="820" mass="95802">MSRPKFFDKLCLTTTLVIFFTIAIFSSQVYTPPKDLYQIESPHYKFVFEKDLYYFYEEINDYAEQLYTSYRFFFGTKPGKITVYILDDVDFTNSFALPSTNIIRLYVNPPKDFLALGGNVEDWSRFVFSHELTHIFYGNDVRDPLISWIPSQLIKNTLNIIHQPSYLQEGLSIYMESKQFGGRFEDDLFNMYLKAEILSNEFPRYYLGTGSNVEEWSPAGFNYMYGTILVRAIADNYGETTLREIINILDRKILSNISEAFHYVTNDDWDSFLNDIKQEYLVQYDLLSDKGYRISWFKINETYRDTSNLRTDGKSIYGYLEMPDKPNGIYKNDKLLKKGIREFDVNGKGDLVYLTTTYNYGYYTNKLYYECNSGNCKKLVDERVSTFSFIGNDQIAYSKLQNGLCAMYLYNIKTGESDKIINYGKYVINSITYDKSQQIIYFSANYKNQTDIYAYNLNNNNLTQITNDNAKELQLYFLDNCLYYSANYVDEIYNIFCFNLENQEVNQLTYYLIGAFNPIVLNNVLYHLVYDYEGYHLTYLDLNNIQDEKLNSIVINSVPKNLIEFENNVIASQSEKDLKKFTSEKFYFLPYPYLSVDIEENIYYGAGTIFLSDALNYSGMIQVYTDNNQFYADLGLTFDYFTTNTVVLSLAKDYITSYFSIANTHLWHINKDINSLVEANLELSNSSISSYGVKTYSLVGPYSINSYNVYDFGLNLSYYSDTGFIAVIDKPFVVFNTKITPYVGYQTDDIYVGSNIDKILWRPYIPFEDGKYRFDGIVAGADFQYNFGEEAFSYLLYIQFDISAFYWLNLPIRVDSDMFK</sequence>
<dbReference type="PANTHER" id="PTHR36842:SF1">
    <property type="entry name" value="PROTEIN TOLB"/>
    <property type="match status" value="1"/>
</dbReference>
<reference evidence="2" key="1">
    <citation type="submission" date="2014-11" db="EMBL/GenBank/DDBJ databases">
        <authorList>
            <person name="Wibberg D."/>
        </authorList>
    </citation>
    <scope>NUCLEOTIDE SEQUENCE [LARGE SCALE GENOMIC DNA]</scope>
    <source>
        <strain evidence="2">L3</strain>
    </source>
</reference>
<dbReference type="SUPFAM" id="SSF69304">
    <property type="entry name" value="Tricorn protease N-terminal domain"/>
    <property type="match status" value="1"/>
</dbReference>
<protein>
    <recommendedName>
        <fullName evidence="3">Peptidase MA-like domain-containing protein</fullName>
    </recommendedName>
</protein>
<dbReference type="KEGG" id="dtn:DTL3_0124"/>
<organism evidence="1 2">
    <name type="scientific">Defluviitoga tunisiensis</name>
    <dbReference type="NCBI Taxonomy" id="1006576"/>
    <lineage>
        <taxon>Bacteria</taxon>
        <taxon>Thermotogati</taxon>
        <taxon>Thermotogota</taxon>
        <taxon>Thermotogae</taxon>
        <taxon>Petrotogales</taxon>
        <taxon>Petrotogaceae</taxon>
        <taxon>Defluviitoga</taxon>
    </lineage>
</organism>
<dbReference type="EMBL" id="LN824141">
    <property type="protein sequence ID" value="CEP77455.1"/>
    <property type="molecule type" value="Genomic_DNA"/>
</dbReference>
<proteinExistence type="predicted"/>
<accession>A0A0C7NZL6</accession>
<dbReference type="RefSeq" id="WP_045087072.1">
    <property type="nucleotide sequence ID" value="NZ_LN824141.1"/>
</dbReference>
<evidence type="ECO:0008006" key="3">
    <source>
        <dbReference type="Google" id="ProtNLM"/>
    </source>
</evidence>
<dbReference type="InterPro" id="IPR011042">
    <property type="entry name" value="6-blade_b-propeller_TolB-like"/>
</dbReference>
<dbReference type="Gene3D" id="2.120.10.30">
    <property type="entry name" value="TolB, C-terminal domain"/>
    <property type="match status" value="1"/>
</dbReference>
<evidence type="ECO:0000313" key="2">
    <source>
        <dbReference type="Proteomes" id="UP000032809"/>
    </source>
</evidence>
<dbReference type="STRING" id="1006576.DTL3_0124"/>
<dbReference type="AlphaFoldDB" id="A0A0C7NZL6"/>
<gene>
    <name evidence="1" type="ORF">DTL3_0124</name>
</gene>
<keyword evidence="2" id="KW-1185">Reference proteome</keyword>
<dbReference type="HOGENOM" id="CLU_344774_0_0_0"/>